<organism evidence="2 3">
    <name type="scientific">Quercus lobata</name>
    <name type="common">Valley oak</name>
    <dbReference type="NCBI Taxonomy" id="97700"/>
    <lineage>
        <taxon>Eukaryota</taxon>
        <taxon>Viridiplantae</taxon>
        <taxon>Streptophyta</taxon>
        <taxon>Embryophyta</taxon>
        <taxon>Tracheophyta</taxon>
        <taxon>Spermatophyta</taxon>
        <taxon>Magnoliopsida</taxon>
        <taxon>eudicotyledons</taxon>
        <taxon>Gunneridae</taxon>
        <taxon>Pentapetalae</taxon>
        <taxon>rosids</taxon>
        <taxon>fabids</taxon>
        <taxon>Fagales</taxon>
        <taxon>Fagaceae</taxon>
        <taxon>Quercus</taxon>
    </lineage>
</organism>
<dbReference type="PANTHER" id="PTHR33116:SF86">
    <property type="entry name" value="REVERSE TRANSCRIPTASE DOMAIN-CONTAINING PROTEIN"/>
    <property type="match status" value="1"/>
</dbReference>
<dbReference type="Pfam" id="PF13966">
    <property type="entry name" value="zf-RVT"/>
    <property type="match status" value="1"/>
</dbReference>
<dbReference type="CDD" id="cd01650">
    <property type="entry name" value="RT_nLTR_like"/>
    <property type="match status" value="1"/>
</dbReference>
<dbReference type="SUPFAM" id="SSF53098">
    <property type="entry name" value="Ribonuclease H-like"/>
    <property type="match status" value="1"/>
</dbReference>
<dbReference type="Pfam" id="PF00078">
    <property type="entry name" value="RVT_1"/>
    <property type="match status" value="1"/>
</dbReference>
<proteinExistence type="predicted"/>
<dbReference type="CDD" id="cd06222">
    <property type="entry name" value="RNase_H_like"/>
    <property type="match status" value="1"/>
</dbReference>
<dbReference type="InterPro" id="IPR043502">
    <property type="entry name" value="DNA/RNA_pol_sf"/>
</dbReference>
<dbReference type="EMBL" id="LRBV02000003">
    <property type="status" value="NOT_ANNOTATED_CDS"/>
    <property type="molecule type" value="Genomic_DNA"/>
</dbReference>
<keyword evidence="3" id="KW-1185">Reference proteome</keyword>
<dbReference type="Pfam" id="PF13456">
    <property type="entry name" value="RVT_3"/>
    <property type="match status" value="1"/>
</dbReference>
<dbReference type="OMA" id="FTWARRY"/>
<dbReference type="SUPFAM" id="SSF56219">
    <property type="entry name" value="DNase I-like"/>
    <property type="match status" value="1"/>
</dbReference>
<dbReference type="PROSITE" id="PS50878">
    <property type="entry name" value="RT_POL"/>
    <property type="match status" value="1"/>
</dbReference>
<dbReference type="InterPro" id="IPR012337">
    <property type="entry name" value="RNaseH-like_sf"/>
</dbReference>
<dbReference type="InterPro" id="IPR000477">
    <property type="entry name" value="RT_dom"/>
</dbReference>
<dbReference type="InterPro" id="IPR036691">
    <property type="entry name" value="Endo/exonu/phosph_ase_sf"/>
</dbReference>
<accession>A0A7N2L6Z9</accession>
<name>A0A7N2L6Z9_QUELO</name>
<dbReference type="InterPro" id="IPR026960">
    <property type="entry name" value="RVT-Znf"/>
</dbReference>
<dbReference type="GO" id="GO:0004523">
    <property type="term" value="F:RNA-DNA hybrid ribonuclease activity"/>
    <property type="evidence" value="ECO:0007669"/>
    <property type="project" value="InterPro"/>
</dbReference>
<dbReference type="AlphaFoldDB" id="A0A7N2L6Z9"/>
<dbReference type="InterPro" id="IPR036397">
    <property type="entry name" value="RNaseH_sf"/>
</dbReference>
<dbReference type="SUPFAM" id="SSF56672">
    <property type="entry name" value="DNA/RNA polymerases"/>
    <property type="match status" value="1"/>
</dbReference>
<reference evidence="2" key="2">
    <citation type="submission" date="2021-01" db="UniProtKB">
        <authorList>
            <consortium name="EnsemblPlants"/>
        </authorList>
    </citation>
    <scope>IDENTIFICATION</scope>
</reference>
<dbReference type="InterPro" id="IPR044730">
    <property type="entry name" value="RNase_H-like_dom_plant"/>
</dbReference>
<protein>
    <recommendedName>
        <fullName evidence="1">Reverse transcriptase domain-containing protein</fullName>
    </recommendedName>
</protein>
<dbReference type="Gene3D" id="3.60.10.10">
    <property type="entry name" value="Endonuclease/exonuclease/phosphatase"/>
    <property type="match status" value="1"/>
</dbReference>
<evidence type="ECO:0000259" key="1">
    <source>
        <dbReference type="PROSITE" id="PS50878"/>
    </source>
</evidence>
<evidence type="ECO:0000313" key="3">
    <source>
        <dbReference type="Proteomes" id="UP000594261"/>
    </source>
</evidence>
<dbReference type="GO" id="GO:0003676">
    <property type="term" value="F:nucleic acid binding"/>
    <property type="evidence" value="ECO:0007669"/>
    <property type="project" value="InterPro"/>
</dbReference>
<dbReference type="Proteomes" id="UP000594261">
    <property type="component" value="Chromosome 3"/>
</dbReference>
<dbReference type="Gene3D" id="3.30.420.10">
    <property type="entry name" value="Ribonuclease H-like superfamily/Ribonuclease H"/>
    <property type="match status" value="1"/>
</dbReference>
<dbReference type="PANTHER" id="PTHR33116">
    <property type="entry name" value="REVERSE TRANSCRIPTASE ZINC-BINDING DOMAIN-CONTAINING PROTEIN-RELATED-RELATED"/>
    <property type="match status" value="1"/>
</dbReference>
<evidence type="ECO:0000313" key="2">
    <source>
        <dbReference type="EnsemblPlants" id="QL03p033496:mrna:CDS:1"/>
    </source>
</evidence>
<reference evidence="2 3" key="1">
    <citation type="journal article" date="2016" name="G3 (Bethesda)">
        <title>First Draft Assembly and Annotation of the Genome of a California Endemic Oak Quercus lobata Nee (Fagaceae).</title>
        <authorList>
            <person name="Sork V.L."/>
            <person name="Fitz-Gibbon S.T."/>
            <person name="Puiu D."/>
            <person name="Crepeau M."/>
            <person name="Gugger P.F."/>
            <person name="Sherman R."/>
            <person name="Stevens K."/>
            <person name="Langley C.H."/>
            <person name="Pellegrini M."/>
            <person name="Salzberg S.L."/>
        </authorList>
    </citation>
    <scope>NUCLEOTIDE SEQUENCE [LARGE SCALE GENOMIC DNA]</scope>
    <source>
        <strain evidence="2 3">cv. SW786</strain>
    </source>
</reference>
<dbReference type="Gramene" id="QL03p033496:mrna">
    <property type="protein sequence ID" value="QL03p033496:mrna:CDS:1"/>
    <property type="gene ID" value="QL03p033496"/>
</dbReference>
<dbReference type="InParanoid" id="A0A7N2L6Z9"/>
<feature type="domain" description="Reverse transcriptase" evidence="1">
    <location>
        <begin position="352"/>
        <end position="622"/>
    </location>
</feature>
<dbReference type="InterPro" id="IPR002156">
    <property type="entry name" value="RNaseH_domain"/>
</dbReference>
<dbReference type="EnsemblPlants" id="QL03p033496:mrna">
    <property type="protein sequence ID" value="QL03p033496:mrna:CDS:1"/>
    <property type="gene ID" value="QL03p033496"/>
</dbReference>
<sequence>MQLPWFCFGDFNEIVSMEEKWGGANRTQIQMDGFRNVINSCGFKDLGYSGPDYTWCNMQEGAGRIYLRLDRALATCDWIEEFGEVKVHHLVDSTSDHCALFISNSQIIKRPRSRRFHFEAFWTKKEDCRGIIESVWGSTSDMNTPEGMASGLKLCASELASWNSSTLRQIPKLIQEKRKMLSKLTEQDRDGFLGMEINIVRRELNGLLDDEEIFWGQRSKVHWLKEGDRNTKFFHARASERRKQNTISGVWDKFGRWCEDRDSIANAAVTYFEDIYSTSNPSMVDEVTAAIPTMITEEMNTELSRCFTREEIVTALKQIHPTKSPGPDGMSAIFFQKYWDIVGSNVSNMILNVLNYGMSLDVINKTNIVLIPKTSNPKRMTDFRPISLCNVIYKLISKTLANRLKAFLPLIITENQSAFTADRLITDNVLIAYELMHYLKHKKDGKDCFMATKLDMSKAFDRVEWGFIERVMRKMGFNEGWISLIMRCISSVSYSVIINGEYFGNIVPTRGLRQGDPLSPYLFLLCAEGLSALLHDAARNQLLNGISLCRGCPRITHLFFADDSLLFCKANREECEKLKEILEKYEAASGQKVNSDKSSIFFSPNTTPELKETIFNILGPMQDSRHNKYLGLPSIIGRSKKLVFAEIKERVGLKLAGWKGKLLSSGGKEILIKAVAQAIPTYTMSCFLLPKSLCDELEKMMRNFWWGQKNQESKVAWISWRKMCKPKSLGGLGFRNLHAFNLALLAKQAWRILTNPGSLAARILKAKYFPYGDVLNASLGSNPSYTWRSIYNSLEVLKKGTRWRVGNGRRIHIWDDKWLPSPSTYKVITPPRITEDYPMVSSLIDPDTRWWKIDSIRALFLPVDAEAILKIPLSFNLPDDRIIWIGNKKGEFSVKSAYFVAVNLLESAEIVECSSGDPFLPLWKNLWKLDLPEKVKIFAWRACLNGLPTMANMHMRGLNANIFCPVCDEEVECLNHCLLTCDFALSVWALWQDCPLGLLLESRDIKALALHFLANSPPRHLLIFFAISWAIWHNRNLRVHDEDCLSPLQTWEMAQRLIDDYHGAIKLDFPPMQSTLRGWSAPPPGVFKVNVDGACSIDPVGSSGVGVVIRDESGMVIAALCKLLPSYFPAEWTELFAIEQGLLLAQEMDLPQIMLESDALSAILAINSSNFEGEAGHLVEGILQSKALFSCCSFSYLKRDYNMVAHKLAQFAKSNLCSHVWKGVTPPFVSHLIVSDLELCAGGSLL</sequence>